<evidence type="ECO:0000313" key="1">
    <source>
        <dbReference type="EMBL" id="KAK3782649.1"/>
    </source>
</evidence>
<proteinExistence type="predicted"/>
<evidence type="ECO:0000313" key="2">
    <source>
        <dbReference type="Proteomes" id="UP001283361"/>
    </source>
</evidence>
<name>A0AAE1A7F0_9GAST</name>
<organism evidence="1 2">
    <name type="scientific">Elysia crispata</name>
    <name type="common">lettuce slug</name>
    <dbReference type="NCBI Taxonomy" id="231223"/>
    <lineage>
        <taxon>Eukaryota</taxon>
        <taxon>Metazoa</taxon>
        <taxon>Spiralia</taxon>
        <taxon>Lophotrochozoa</taxon>
        <taxon>Mollusca</taxon>
        <taxon>Gastropoda</taxon>
        <taxon>Heterobranchia</taxon>
        <taxon>Euthyneura</taxon>
        <taxon>Panpulmonata</taxon>
        <taxon>Sacoglossa</taxon>
        <taxon>Placobranchoidea</taxon>
        <taxon>Plakobranchidae</taxon>
        <taxon>Elysia</taxon>
    </lineage>
</organism>
<dbReference type="AlphaFoldDB" id="A0AAE1A7F0"/>
<sequence length="123" mass="14099">MGVLAGPAAMFNPREMFFTLTILRRPLAMGGRRLDKTPTITKRRPAHLGRAELGQAVVEDVNQKYWVMLFRLRSRGKQHLVVGKRMRLRDVWVPRLRHVMRMVARLFLSSAASASGKMTIFPL</sequence>
<comment type="caution">
    <text evidence="1">The sequence shown here is derived from an EMBL/GenBank/DDBJ whole genome shotgun (WGS) entry which is preliminary data.</text>
</comment>
<accession>A0AAE1A7F0</accession>
<dbReference type="EMBL" id="JAWDGP010002490">
    <property type="protein sequence ID" value="KAK3782649.1"/>
    <property type="molecule type" value="Genomic_DNA"/>
</dbReference>
<keyword evidence="2" id="KW-1185">Reference proteome</keyword>
<gene>
    <name evidence="1" type="ORF">RRG08_015224</name>
</gene>
<protein>
    <submittedName>
        <fullName evidence="1">Uncharacterized protein</fullName>
    </submittedName>
</protein>
<reference evidence="1" key="1">
    <citation type="journal article" date="2023" name="G3 (Bethesda)">
        <title>A reference genome for the long-term kleptoplast-retaining sea slug Elysia crispata morphotype clarki.</title>
        <authorList>
            <person name="Eastman K.E."/>
            <person name="Pendleton A.L."/>
            <person name="Shaikh M.A."/>
            <person name="Suttiyut T."/>
            <person name="Ogas R."/>
            <person name="Tomko P."/>
            <person name="Gavelis G."/>
            <person name="Widhalm J.R."/>
            <person name="Wisecaver J.H."/>
        </authorList>
    </citation>
    <scope>NUCLEOTIDE SEQUENCE</scope>
    <source>
        <strain evidence="1">ECLA1</strain>
    </source>
</reference>
<dbReference type="Proteomes" id="UP001283361">
    <property type="component" value="Unassembled WGS sequence"/>
</dbReference>